<dbReference type="InterPro" id="IPR025586">
    <property type="entry name" value="PcfJ"/>
</dbReference>
<dbReference type="Pfam" id="PF14284">
    <property type="entry name" value="PcfJ"/>
    <property type="match status" value="1"/>
</dbReference>
<proteinExistence type="predicted"/>
<sequence length="449" mass="52476">MKPRTKLQKTVSELSNKLSEITNAHKRWATEHLFAHEAYKCKNELWCSDCGGAWIDTNNSELGAIILGDSTECPYCHHKLKVKVSRKKKSTDEVYMSILQVVGGFQVIRHVLCCKCAYKKTAYTTISSHIRYSFFETVQEWITADGKRTVMAKPMNMGGNGWIYSSPLSIKDEYGSNGYYHYGDIYAIYGYLYSKVELISELKKRGISRKFPDVNPSRLICSLLKGDNDAELCLKTGQMSMLKHMFKEGYYQLRYKPSFNICNRNHYIIKDASMWNDYVGLLLYFHKDVRNAHYVCPKDLKTEHDLLVNKKRDIETRQRREQERMEKIRHEKERKENIARFYKKMEKFFGLKITDGSITIRPLESVTQFYQEGKAMHHCVYTNEYYKLSDSLILSARIGEKRIETIEVSLKTFEIVQSRGTCNKNTEYHERIISLVKKNIGLIRKKMAS</sequence>
<evidence type="ECO:0000313" key="2">
    <source>
        <dbReference type="EMBL" id="RGV48988.1"/>
    </source>
</evidence>
<name>A0A412XVS6_9BACE</name>
<protein>
    <recommendedName>
        <fullName evidence="4">PcfJ-like protein</fullName>
    </recommendedName>
</protein>
<accession>A0A412XVS6</accession>
<organism evidence="2 3">
    <name type="scientific">Bacteroides intestinalis</name>
    <dbReference type="NCBI Taxonomy" id="329854"/>
    <lineage>
        <taxon>Bacteria</taxon>
        <taxon>Pseudomonadati</taxon>
        <taxon>Bacteroidota</taxon>
        <taxon>Bacteroidia</taxon>
        <taxon>Bacteroidales</taxon>
        <taxon>Bacteroidaceae</taxon>
        <taxon>Bacteroides</taxon>
    </lineage>
</organism>
<evidence type="ECO:0000313" key="3">
    <source>
        <dbReference type="Proteomes" id="UP000283850"/>
    </source>
</evidence>
<dbReference type="RefSeq" id="WP_118487281.1">
    <property type="nucleotide sequence ID" value="NZ_QRZF01000020.1"/>
</dbReference>
<dbReference type="Proteomes" id="UP000283850">
    <property type="component" value="Unassembled WGS sequence"/>
</dbReference>
<dbReference type="EMBL" id="QRZF01000020">
    <property type="protein sequence ID" value="RGV48988.1"/>
    <property type="molecule type" value="Genomic_DNA"/>
</dbReference>
<evidence type="ECO:0000256" key="1">
    <source>
        <dbReference type="SAM" id="Coils"/>
    </source>
</evidence>
<comment type="caution">
    <text evidence="2">The sequence shown here is derived from an EMBL/GenBank/DDBJ whole genome shotgun (WGS) entry which is preliminary data.</text>
</comment>
<dbReference type="AlphaFoldDB" id="A0A412XVS6"/>
<gene>
    <name evidence="2" type="ORF">DWW10_20760</name>
</gene>
<keyword evidence="1" id="KW-0175">Coiled coil</keyword>
<feature type="coiled-coil region" evidence="1">
    <location>
        <begin position="311"/>
        <end position="338"/>
    </location>
</feature>
<evidence type="ECO:0008006" key="4">
    <source>
        <dbReference type="Google" id="ProtNLM"/>
    </source>
</evidence>
<reference evidence="2 3" key="1">
    <citation type="submission" date="2018-08" db="EMBL/GenBank/DDBJ databases">
        <title>A genome reference for cultivated species of the human gut microbiota.</title>
        <authorList>
            <person name="Zou Y."/>
            <person name="Xue W."/>
            <person name="Luo G."/>
        </authorList>
    </citation>
    <scope>NUCLEOTIDE SEQUENCE [LARGE SCALE GENOMIC DNA]</scope>
    <source>
        <strain evidence="2 3">AF14-32</strain>
    </source>
</reference>